<keyword evidence="6" id="KW-1185">Reference proteome</keyword>
<dbReference type="GO" id="GO:0003700">
    <property type="term" value="F:DNA-binding transcription factor activity"/>
    <property type="evidence" value="ECO:0007669"/>
    <property type="project" value="InterPro"/>
</dbReference>
<dbReference type="GO" id="GO:0003677">
    <property type="term" value="F:DNA binding"/>
    <property type="evidence" value="ECO:0007669"/>
    <property type="project" value="UniProtKB-KW"/>
</dbReference>
<dbReference type="Pfam" id="PF07729">
    <property type="entry name" value="FCD"/>
    <property type="match status" value="1"/>
</dbReference>
<dbReference type="Gene3D" id="1.20.120.530">
    <property type="entry name" value="GntR ligand-binding domain-like"/>
    <property type="match status" value="1"/>
</dbReference>
<dbReference type="STRING" id="1758689.SGUI_0407"/>
<dbReference type="KEGG" id="serj:SGUI_0407"/>
<dbReference type="PANTHER" id="PTHR43537">
    <property type="entry name" value="TRANSCRIPTIONAL REGULATOR, GNTR FAMILY"/>
    <property type="match status" value="1"/>
</dbReference>
<dbReference type="AlphaFoldDB" id="A0A1B1N8P0"/>
<evidence type="ECO:0000256" key="1">
    <source>
        <dbReference type="ARBA" id="ARBA00023015"/>
    </source>
</evidence>
<dbReference type="Gene3D" id="1.10.10.10">
    <property type="entry name" value="Winged helix-like DNA-binding domain superfamily/Winged helix DNA-binding domain"/>
    <property type="match status" value="1"/>
</dbReference>
<dbReference type="SMART" id="SM00345">
    <property type="entry name" value="HTH_GNTR"/>
    <property type="match status" value="1"/>
</dbReference>
<dbReference type="PROSITE" id="PS50949">
    <property type="entry name" value="HTH_GNTR"/>
    <property type="match status" value="1"/>
</dbReference>
<dbReference type="Proteomes" id="UP000092482">
    <property type="component" value="Chromosome"/>
</dbReference>
<dbReference type="InterPro" id="IPR036390">
    <property type="entry name" value="WH_DNA-bd_sf"/>
</dbReference>
<dbReference type="OrthoDB" id="9816161at2"/>
<gene>
    <name evidence="5" type="ORF">SGUI_0407</name>
</gene>
<dbReference type="CDD" id="cd07377">
    <property type="entry name" value="WHTH_GntR"/>
    <property type="match status" value="1"/>
</dbReference>
<dbReference type="SUPFAM" id="SSF48008">
    <property type="entry name" value="GntR ligand-binding domain-like"/>
    <property type="match status" value="1"/>
</dbReference>
<reference evidence="5 6" key="1">
    <citation type="submission" date="2016-03" db="EMBL/GenBank/DDBJ databases">
        <title>Shallow-sea hydrothermal system.</title>
        <authorList>
            <person name="Tang K."/>
        </authorList>
    </citation>
    <scope>NUCLEOTIDE SEQUENCE [LARGE SCALE GENOMIC DNA]</scope>
    <source>
        <strain evidence="5 6">JLT9</strain>
    </source>
</reference>
<dbReference type="InterPro" id="IPR011711">
    <property type="entry name" value="GntR_C"/>
</dbReference>
<proteinExistence type="predicted"/>
<accession>A0A1B1N8P0</accession>
<evidence type="ECO:0000256" key="3">
    <source>
        <dbReference type="ARBA" id="ARBA00023163"/>
    </source>
</evidence>
<dbReference type="InterPro" id="IPR008920">
    <property type="entry name" value="TF_FadR/GntR_C"/>
</dbReference>
<evidence type="ECO:0000259" key="4">
    <source>
        <dbReference type="PROSITE" id="PS50949"/>
    </source>
</evidence>
<keyword evidence="1" id="KW-0805">Transcription regulation</keyword>
<sequence>MTAHISRGPSPALHPVTRESTPSIVAARIREAIALGEIAPGSQLGEVEYAARLGVSRGPLREGLQRLTQEGLLVAHPNRGLFVVEMTDARVRDLYLARSAIERAAGGRIHETTPSAASTALLEVVDDMAAAAQEQDVREVSLADIRFHEVLVEHADSPHLSRIHATLLTETRMCIHLLEPTYAVDEARVGEHRDIALAFAGGDPRHTDALIVHHMQDALRRLTGSAAGSVIDEAGGPQPS</sequence>
<evidence type="ECO:0000313" key="5">
    <source>
        <dbReference type="EMBL" id="ANS77803.1"/>
    </source>
</evidence>
<evidence type="ECO:0000256" key="2">
    <source>
        <dbReference type="ARBA" id="ARBA00023125"/>
    </source>
</evidence>
<feature type="domain" description="HTH gntR-type" evidence="4">
    <location>
        <begin position="19"/>
        <end position="86"/>
    </location>
</feature>
<keyword evidence="3" id="KW-0804">Transcription</keyword>
<dbReference type="SMART" id="SM00895">
    <property type="entry name" value="FCD"/>
    <property type="match status" value="1"/>
</dbReference>
<dbReference type="EMBL" id="CP014989">
    <property type="protein sequence ID" value="ANS77803.1"/>
    <property type="molecule type" value="Genomic_DNA"/>
</dbReference>
<name>A0A1B1N8P0_9MICO</name>
<evidence type="ECO:0000313" key="6">
    <source>
        <dbReference type="Proteomes" id="UP000092482"/>
    </source>
</evidence>
<dbReference type="RefSeq" id="WP_157621697.1">
    <property type="nucleotide sequence ID" value="NZ_CP014989.1"/>
</dbReference>
<dbReference type="InterPro" id="IPR036388">
    <property type="entry name" value="WH-like_DNA-bd_sf"/>
</dbReference>
<protein>
    <submittedName>
        <fullName evidence="5">Transcriptional regulator, GntR family</fullName>
    </submittedName>
</protein>
<dbReference type="Pfam" id="PF00392">
    <property type="entry name" value="GntR"/>
    <property type="match status" value="1"/>
</dbReference>
<keyword evidence="2" id="KW-0238">DNA-binding</keyword>
<dbReference type="SUPFAM" id="SSF46785">
    <property type="entry name" value="Winged helix' DNA-binding domain"/>
    <property type="match status" value="1"/>
</dbReference>
<organism evidence="5 6">
    <name type="scientific">Serinicoccus hydrothermalis</name>
    <dbReference type="NCBI Taxonomy" id="1758689"/>
    <lineage>
        <taxon>Bacteria</taxon>
        <taxon>Bacillati</taxon>
        <taxon>Actinomycetota</taxon>
        <taxon>Actinomycetes</taxon>
        <taxon>Micrococcales</taxon>
        <taxon>Ornithinimicrobiaceae</taxon>
        <taxon>Serinicoccus</taxon>
    </lineage>
</organism>
<dbReference type="InterPro" id="IPR000524">
    <property type="entry name" value="Tscrpt_reg_HTH_GntR"/>
</dbReference>
<dbReference type="PANTHER" id="PTHR43537:SF45">
    <property type="entry name" value="GNTR FAMILY REGULATORY PROTEIN"/>
    <property type="match status" value="1"/>
</dbReference>